<organism evidence="5 6">
    <name type="scientific">Bacillus nakamurai</name>
    <dbReference type="NCBI Taxonomy" id="1793963"/>
    <lineage>
        <taxon>Bacteria</taxon>
        <taxon>Bacillati</taxon>
        <taxon>Bacillota</taxon>
        <taxon>Bacilli</taxon>
        <taxon>Bacillales</taxon>
        <taxon>Bacillaceae</taxon>
        <taxon>Bacillus</taxon>
    </lineage>
</organism>
<keyword evidence="6" id="KW-1185">Reference proteome</keyword>
<name>A0A150FBQ6_9BACI</name>
<dbReference type="InterPro" id="IPR009057">
    <property type="entry name" value="Homeodomain-like_sf"/>
</dbReference>
<dbReference type="STRING" id="1793963.AXI58_07635"/>
<evidence type="ECO:0000256" key="2">
    <source>
        <dbReference type="ARBA" id="ARBA00023125"/>
    </source>
</evidence>
<reference evidence="6" key="1">
    <citation type="submission" date="2016-02" db="EMBL/GenBank/DDBJ databases">
        <authorList>
            <person name="Dunlap C."/>
        </authorList>
    </citation>
    <scope>NUCLEOTIDE SEQUENCE [LARGE SCALE GENOMIC DNA]</scope>
    <source>
        <strain evidence="6">NRRL B-41092</strain>
    </source>
</reference>
<dbReference type="AlphaFoldDB" id="A0A150FBQ6"/>
<evidence type="ECO:0000259" key="4">
    <source>
        <dbReference type="PROSITE" id="PS50977"/>
    </source>
</evidence>
<evidence type="ECO:0000256" key="1">
    <source>
        <dbReference type="ARBA" id="ARBA00022491"/>
    </source>
</evidence>
<dbReference type="PROSITE" id="PS50977">
    <property type="entry name" value="HTH_TETR_2"/>
    <property type="match status" value="1"/>
</dbReference>
<evidence type="ECO:0000313" key="5">
    <source>
        <dbReference type="EMBL" id="KXZ22641.1"/>
    </source>
</evidence>
<dbReference type="PRINTS" id="PR00455">
    <property type="entry name" value="HTHTETR"/>
</dbReference>
<dbReference type="EMBL" id="LSBA01000004">
    <property type="protein sequence ID" value="KXZ22641.1"/>
    <property type="molecule type" value="Genomic_DNA"/>
</dbReference>
<dbReference type="RefSeq" id="WP_061520229.1">
    <property type="nucleotide sequence ID" value="NZ_JARLZY010000002.1"/>
</dbReference>
<proteinExistence type="predicted"/>
<dbReference type="Pfam" id="PF00440">
    <property type="entry name" value="TetR_N"/>
    <property type="match status" value="1"/>
</dbReference>
<sequence>MNEKKEKIIKTGIRLFAKKGFSSTTIQEIAVECGISKGAFYLHFKSKEALLLSACEYYIGMSMEEVKKIKAENQHKPPKDVFKKQIAYQFQEFLEHKDFIILLLSEKIIPENQKVKQSFHEANIQFNKLYREALLSSYGESITPFLADASVMAQGIVSSYIHFLIFNENMVFQTEQVAEFLIRRIDDLVMGLIKENPDPLLPEDIFTQPPPNIEELLKEIREAKEQHGLPEDVIVSLEVMEEECSKEEPRKPIIKGMLSNLAGSGNDQIEKLRSSIEAYFSL</sequence>
<comment type="caution">
    <text evidence="5">The sequence shown here is derived from an EMBL/GenBank/DDBJ whole genome shotgun (WGS) entry which is preliminary data.</text>
</comment>
<dbReference type="OrthoDB" id="9812993at2"/>
<dbReference type="Proteomes" id="UP000075430">
    <property type="component" value="Unassembled WGS sequence"/>
</dbReference>
<gene>
    <name evidence="5" type="ORF">AXI58_07635</name>
</gene>
<dbReference type="PROSITE" id="PS01081">
    <property type="entry name" value="HTH_TETR_1"/>
    <property type="match status" value="1"/>
</dbReference>
<feature type="DNA-binding region" description="H-T-H motif" evidence="3">
    <location>
        <begin position="25"/>
        <end position="44"/>
    </location>
</feature>
<dbReference type="PANTHER" id="PTHR43479">
    <property type="entry name" value="ACREF/ENVCD OPERON REPRESSOR-RELATED"/>
    <property type="match status" value="1"/>
</dbReference>
<dbReference type="InterPro" id="IPR050624">
    <property type="entry name" value="HTH-type_Tx_Regulator"/>
</dbReference>
<evidence type="ECO:0000256" key="3">
    <source>
        <dbReference type="PROSITE-ProRule" id="PRU00335"/>
    </source>
</evidence>
<dbReference type="GO" id="GO:0003677">
    <property type="term" value="F:DNA binding"/>
    <property type="evidence" value="ECO:0007669"/>
    <property type="project" value="UniProtKB-UniRule"/>
</dbReference>
<evidence type="ECO:0000313" key="6">
    <source>
        <dbReference type="Proteomes" id="UP000075430"/>
    </source>
</evidence>
<dbReference type="SUPFAM" id="SSF46689">
    <property type="entry name" value="Homeodomain-like"/>
    <property type="match status" value="1"/>
</dbReference>
<keyword evidence="1" id="KW-0678">Repressor</keyword>
<dbReference type="PANTHER" id="PTHR43479:SF22">
    <property type="entry name" value="TRANSCRIPTIONAL REGULATOR, TETR FAMILY"/>
    <property type="match status" value="1"/>
</dbReference>
<dbReference type="InterPro" id="IPR001647">
    <property type="entry name" value="HTH_TetR"/>
</dbReference>
<feature type="domain" description="HTH tetR-type" evidence="4">
    <location>
        <begin position="2"/>
        <end position="62"/>
    </location>
</feature>
<protein>
    <submittedName>
        <fullName evidence="5">TetR family transcriptional regulator</fullName>
    </submittedName>
</protein>
<dbReference type="Gene3D" id="1.10.357.10">
    <property type="entry name" value="Tetracycline Repressor, domain 2"/>
    <property type="match status" value="1"/>
</dbReference>
<dbReference type="InterPro" id="IPR023772">
    <property type="entry name" value="DNA-bd_HTH_TetR-type_CS"/>
</dbReference>
<accession>A0A150FBQ6</accession>
<keyword evidence="2 3" id="KW-0238">DNA-binding</keyword>